<reference evidence="2" key="2">
    <citation type="submission" date="2020-05" db="UniProtKB">
        <authorList>
            <consortium name="EnsemblMetazoa"/>
        </authorList>
    </citation>
    <scope>IDENTIFICATION</scope>
    <source>
        <strain evidence="2">ACHKN1017</strain>
    </source>
</reference>
<reference evidence="3" key="1">
    <citation type="submission" date="2013-03" db="EMBL/GenBank/DDBJ databases">
        <title>The Genome Sequence of Anopheles christyi ACHKN1017.</title>
        <authorList>
            <consortium name="The Broad Institute Genomics Platform"/>
            <person name="Neafsey D.E."/>
            <person name="Besansky N."/>
            <person name="Walker B."/>
            <person name="Young S.K."/>
            <person name="Zeng Q."/>
            <person name="Gargeya S."/>
            <person name="Fitzgerald M."/>
            <person name="Haas B."/>
            <person name="Abouelleil A."/>
            <person name="Allen A.W."/>
            <person name="Alvarado L."/>
            <person name="Arachchi H.M."/>
            <person name="Berlin A.M."/>
            <person name="Chapman S.B."/>
            <person name="Gainer-Dewar J."/>
            <person name="Goldberg J."/>
            <person name="Griggs A."/>
            <person name="Gujja S."/>
            <person name="Hansen M."/>
            <person name="Howarth C."/>
            <person name="Imamovic A."/>
            <person name="Ireland A."/>
            <person name="Larimer J."/>
            <person name="McCowan C."/>
            <person name="Murphy C."/>
            <person name="Pearson M."/>
            <person name="Poon T.W."/>
            <person name="Priest M."/>
            <person name="Roberts A."/>
            <person name="Saif S."/>
            <person name="Shea T."/>
            <person name="Sisk P."/>
            <person name="Sykes S."/>
            <person name="Wortman J."/>
            <person name="Nusbaum C."/>
            <person name="Birren B."/>
        </authorList>
    </citation>
    <scope>NUCLEOTIDE SEQUENCE [LARGE SCALE GENOMIC DNA]</scope>
    <source>
        <strain evidence="3">ACHKN1017</strain>
    </source>
</reference>
<feature type="compositionally biased region" description="Basic and acidic residues" evidence="1">
    <location>
        <begin position="679"/>
        <end position="691"/>
    </location>
</feature>
<evidence type="ECO:0000313" key="3">
    <source>
        <dbReference type="Proteomes" id="UP000075881"/>
    </source>
</evidence>
<feature type="region of interest" description="Disordered" evidence="1">
    <location>
        <begin position="476"/>
        <end position="498"/>
    </location>
</feature>
<feature type="region of interest" description="Disordered" evidence="1">
    <location>
        <begin position="144"/>
        <end position="211"/>
    </location>
</feature>
<evidence type="ECO:0000313" key="2">
    <source>
        <dbReference type="EnsemblMetazoa" id="ACHR010061-PA"/>
    </source>
</evidence>
<feature type="region of interest" description="Disordered" evidence="1">
    <location>
        <begin position="230"/>
        <end position="255"/>
    </location>
</feature>
<dbReference type="VEuPathDB" id="VectorBase:ACHR010061"/>
<name>A0A182KH23_9DIPT</name>
<dbReference type="EnsemblMetazoa" id="ACHR010061-RA">
    <property type="protein sequence ID" value="ACHR010061-PA"/>
    <property type="gene ID" value="ACHR010061"/>
</dbReference>
<dbReference type="STRING" id="43041.A0A182KH23"/>
<accession>A0A182KH23</accession>
<dbReference type="AlphaFoldDB" id="A0A182KH23"/>
<feature type="compositionally biased region" description="Pro residues" evidence="1">
    <location>
        <begin position="660"/>
        <end position="673"/>
    </location>
</feature>
<dbReference type="Proteomes" id="UP000075881">
    <property type="component" value="Unassembled WGS sequence"/>
</dbReference>
<proteinExistence type="predicted"/>
<evidence type="ECO:0000256" key="1">
    <source>
        <dbReference type="SAM" id="MobiDB-lite"/>
    </source>
</evidence>
<organism evidence="2 3">
    <name type="scientific">Anopheles christyi</name>
    <dbReference type="NCBI Taxonomy" id="43041"/>
    <lineage>
        <taxon>Eukaryota</taxon>
        <taxon>Metazoa</taxon>
        <taxon>Ecdysozoa</taxon>
        <taxon>Arthropoda</taxon>
        <taxon>Hexapoda</taxon>
        <taxon>Insecta</taxon>
        <taxon>Pterygota</taxon>
        <taxon>Neoptera</taxon>
        <taxon>Endopterygota</taxon>
        <taxon>Diptera</taxon>
        <taxon>Nematocera</taxon>
        <taxon>Culicoidea</taxon>
        <taxon>Culicidae</taxon>
        <taxon>Anophelinae</taxon>
        <taxon>Anopheles</taxon>
    </lineage>
</organism>
<feature type="compositionally biased region" description="Basic and acidic residues" evidence="1">
    <location>
        <begin position="155"/>
        <end position="178"/>
    </location>
</feature>
<feature type="compositionally biased region" description="Polar residues" evidence="1">
    <location>
        <begin position="697"/>
        <end position="709"/>
    </location>
</feature>
<keyword evidence="3" id="KW-1185">Reference proteome</keyword>
<feature type="region of interest" description="Disordered" evidence="1">
    <location>
        <begin position="650"/>
        <end position="731"/>
    </location>
</feature>
<protein>
    <submittedName>
        <fullName evidence="2">Uncharacterized protein</fullName>
    </submittedName>
</protein>
<feature type="region of interest" description="Disordered" evidence="1">
    <location>
        <begin position="296"/>
        <end position="349"/>
    </location>
</feature>
<sequence length="845" mass="92861">VLPPLPKLPKLKKIRQWNGGSLLSLNQFPHLPAAFNLGSGIPPTTATTAAAPATHRPVLPPRTDFHRPVPHHPQHMRHSSDISIISATVSSRTPADYSHRDNLGLYALKCDRSAAKRGILLNLPRKITQAVGVGGGPTEMMMGQQHQQHGASAMVHEKFSPCKRHPPPDDERTQRVPEIRPPPRRRKRPPPAAMLAGTRQQPPCPQPDLSQWQKNSSELFRIVERESASAARARSAGGVGLPRAKKPLREAPDRRTFLDTQQTSSSDGVVELVQQTRAQSVDNLLAVRYHRRRRGAFAEPERTRDESDESESSGRQVQSLRLHQPTHHHRRTSSAATAEINTTIVQPRQTRAPLRNIQLVPTGSVSSSLPVVQHGSSERAPFPLDRACDFSIDNNSDEIEVRFRKGYSTDESSDATTTVAIVQQGEETAPRPAKKPVEKLPLPPRVVQLRRTDPGPAVNRGKSAVVPVAVPKHEPETVPDATALPAAPPPPVPSSATDRPFMPLAEVLRKSIDSAELKRKWLNDFLSQGSESQQPVDGGRTVSEMELDDAFVPQLDLVQRIDRQLEELESGATLPFRRQDSVGSVDIFRKPACDFDEFDELFTEPMAQQQQQQQDGRKTVKLSEQIAFIERNSTTSNLCFSSSSFSCASLEDGGKHSLPPTAPPPPPPPPPPSASFGRSEGKEQAPIHRSEPAGSGCRSTVKIQDYGSSKHQHLQRVRYLSSPSPSRSSMVVQPMDADLGESVETIDHSETTHRRKGNNTTMLPLLNSGSSCNVTEVGKEPAKRHVVATTTLPEPENRSQPLGHWAALGWQADQHRLSTSTSAVNNNSVLPDYSEYYNEEGVIII</sequence>
<feature type="compositionally biased region" description="Polar residues" evidence="1">
    <location>
        <begin position="333"/>
        <end position="349"/>
    </location>
</feature>